<reference evidence="2" key="2">
    <citation type="submission" date="2021-04" db="EMBL/GenBank/DDBJ databases">
        <title>Brevibacillus composti FJAT-54423, complete genome.</title>
        <authorList>
            <person name="Tang R."/>
        </authorList>
    </citation>
    <scope>NUCLEOTIDE SEQUENCE</scope>
    <source>
        <strain evidence="2">FJAT-54424</strain>
    </source>
</reference>
<gene>
    <name evidence="1" type="ORF">JD108_05455</name>
    <name evidence="2" type="ORF">KDJ56_05135</name>
</gene>
<accession>A0A7T5EMK2</accession>
<dbReference type="Pfam" id="PF01546">
    <property type="entry name" value="Peptidase_M20"/>
    <property type="match status" value="1"/>
</dbReference>
<dbReference type="InterPro" id="IPR002933">
    <property type="entry name" value="Peptidase_M20"/>
</dbReference>
<name>A0A7T5EMK2_9BACL</name>
<dbReference type="GO" id="GO:0005737">
    <property type="term" value="C:cytoplasm"/>
    <property type="evidence" value="ECO:0007669"/>
    <property type="project" value="TreeGrafter"/>
</dbReference>
<dbReference type="Gene3D" id="3.40.630.10">
    <property type="entry name" value="Zn peptidases"/>
    <property type="match status" value="1"/>
</dbReference>
<protein>
    <submittedName>
        <fullName evidence="1">Amidohydrolase</fullName>
    </submittedName>
</protein>
<evidence type="ECO:0000313" key="2">
    <source>
        <dbReference type="EMBL" id="QUO42396.1"/>
    </source>
</evidence>
<keyword evidence="1" id="KW-0378">Hydrolase</keyword>
<dbReference type="GO" id="GO:0071713">
    <property type="term" value="F:para-aminobenzoyl-glutamate hydrolase activity"/>
    <property type="evidence" value="ECO:0007669"/>
    <property type="project" value="TreeGrafter"/>
</dbReference>
<dbReference type="GO" id="GO:0016805">
    <property type="term" value="F:dipeptidase activity"/>
    <property type="evidence" value="ECO:0007669"/>
    <property type="project" value="TreeGrafter"/>
</dbReference>
<evidence type="ECO:0000313" key="3">
    <source>
        <dbReference type="Proteomes" id="UP000595847"/>
    </source>
</evidence>
<dbReference type="AlphaFoldDB" id="A0A7T5EMK2"/>
<sequence length="264" mass="28884">MNISQDIQNIKEKLIQRRRDFHQYPESGWIEYRTSAIIAELLTEWGYQVYVSKDVCKDASRMGVPSPDVLRYHENRAIQEGVQASWVEQMEGGFTGAVGVLKLDKPGPVIALRFDIDSNDLTESTSPDHRAVQEGFQSQHAGMMHACGHDGHAAIGLGVAEILAKYKEQLSGEIRLLFQPAEEGSRGAKAMVDAGWLEGVDYFFSGHIAFKSKTIGEIVAAVGGFLATSKINVSFTGRAAHAGAEPEKGKNALLVPQGRLCRGR</sequence>
<dbReference type="Proteomes" id="UP000677234">
    <property type="component" value="Chromosome"/>
</dbReference>
<keyword evidence="4" id="KW-1185">Reference proteome</keyword>
<dbReference type="Proteomes" id="UP000595847">
    <property type="component" value="Chromosome"/>
</dbReference>
<dbReference type="InterPro" id="IPR052030">
    <property type="entry name" value="Peptidase_M20/M20A_hydrolases"/>
</dbReference>
<reference evidence="1 3" key="1">
    <citation type="submission" date="2020-12" db="EMBL/GenBank/DDBJ databases">
        <title>strain FJAT-54423T represents a novel species of the genus Brevibacillus.</title>
        <authorList>
            <person name="Tang R."/>
        </authorList>
    </citation>
    <scope>NUCLEOTIDE SEQUENCE [LARGE SCALE GENOMIC DNA]</scope>
    <source>
        <strain evidence="1 3">FJAT-54423</strain>
    </source>
</reference>
<evidence type="ECO:0000313" key="4">
    <source>
        <dbReference type="Proteomes" id="UP000677234"/>
    </source>
</evidence>
<dbReference type="NCBIfam" id="TIGR01891">
    <property type="entry name" value="amidohydrolases"/>
    <property type="match status" value="1"/>
</dbReference>
<dbReference type="SUPFAM" id="SSF53187">
    <property type="entry name" value="Zn-dependent exopeptidases"/>
    <property type="match status" value="1"/>
</dbReference>
<dbReference type="GO" id="GO:0046657">
    <property type="term" value="P:folic acid catabolic process"/>
    <property type="evidence" value="ECO:0007669"/>
    <property type="project" value="TreeGrafter"/>
</dbReference>
<dbReference type="KEGG" id="bcop:JD108_05455"/>
<dbReference type="PANTHER" id="PTHR30575:SF3">
    <property type="entry name" value="PEPTIDASE M20 DIMERISATION DOMAIN-CONTAINING PROTEIN"/>
    <property type="match status" value="1"/>
</dbReference>
<dbReference type="RefSeq" id="WP_198828899.1">
    <property type="nucleotide sequence ID" value="NZ_CP066308.1"/>
</dbReference>
<organism evidence="1 3">
    <name type="scientific">Brevibacillus composti</name>
    <dbReference type="NCBI Taxonomy" id="2796470"/>
    <lineage>
        <taxon>Bacteria</taxon>
        <taxon>Bacillati</taxon>
        <taxon>Bacillota</taxon>
        <taxon>Bacilli</taxon>
        <taxon>Bacillales</taxon>
        <taxon>Paenibacillaceae</taxon>
        <taxon>Brevibacillus</taxon>
    </lineage>
</organism>
<dbReference type="InterPro" id="IPR017439">
    <property type="entry name" value="Amidohydrolase"/>
</dbReference>
<dbReference type="PANTHER" id="PTHR30575">
    <property type="entry name" value="PEPTIDASE M20"/>
    <property type="match status" value="1"/>
</dbReference>
<proteinExistence type="predicted"/>
<dbReference type="EMBL" id="CP066308">
    <property type="protein sequence ID" value="QQE75370.1"/>
    <property type="molecule type" value="Genomic_DNA"/>
</dbReference>
<evidence type="ECO:0000313" key="1">
    <source>
        <dbReference type="EMBL" id="QQE75370.1"/>
    </source>
</evidence>
<dbReference type="EMBL" id="CP073708">
    <property type="protein sequence ID" value="QUO42396.1"/>
    <property type="molecule type" value="Genomic_DNA"/>
</dbReference>